<feature type="coiled-coil region" evidence="8">
    <location>
        <begin position="444"/>
        <end position="513"/>
    </location>
</feature>
<evidence type="ECO:0000256" key="7">
    <source>
        <dbReference type="PIRNR" id="PIRNR025218"/>
    </source>
</evidence>
<dbReference type="CDD" id="cd15612">
    <property type="entry name" value="PHD_OBE1_like"/>
    <property type="match status" value="1"/>
</dbReference>
<accession>A0AAV0LE22</accession>
<sequence>MGTSSGSNIHHQNNSSSMLPPRQQNPRPTGLHTSLSLVPSSDPRLSPEGQEPRSNSDNRRESPTESASSRETWPTTDPLTASKKMESNGKAENSNDCPPEQSVIRRVSSADRISLRDIARERVDVVAEKMHRLPDEFLDELKNGLRMILEGNGGSQQREEFLILQKLVQSRSDLTAKTLIRAHRLQLEILVAINTGIQAFLHPNISLSQTALIQVFVFKRCRNIACQNQLPADDCTCDICTNRNGFCNLCMCVICNKFDFEVNTCRWIGCDLCSHWTHTDCAIRDGQISMGLSSKTGAGPAEMLFRCRACNRTSELLGWVKDVFQHCAPAWERDALMRELDFVSRIFRGSEDPRGRKLFWKCEELIEKMKGGLPESSSCRAILMFFQELDVDSPKSLENGEGGRLIAPQEACSRIAEVVQEAIRKMEMVADEKMRMFKKARMGLEACDRELEEKAKEVTELKLDRQKKKLQIDELERIVRLKQAEADMFQLKANEAKREAERLQRIALAKTEKSEEDYASSYLKQRLSEAEAEKQYLFEKIKLQESSRPSQSGGGSGGSDPSQVLSYSKIHDLLHGYNAGPKSDSQLSDRHHHFRTNP</sequence>
<comment type="caution">
    <text evidence="11">The sequence shown here is derived from an EMBL/GenBank/DDBJ whole genome shotgun (WGS) entry which is preliminary data.</text>
</comment>
<keyword evidence="3" id="KW-0863">Zinc-finger</keyword>
<feature type="domain" description="Zinc finger PHD-type" evidence="10">
    <location>
        <begin position="251"/>
        <end position="311"/>
    </location>
</feature>
<dbReference type="Pfam" id="PF16312">
    <property type="entry name" value="Oberon_cc"/>
    <property type="match status" value="1"/>
</dbReference>
<dbReference type="InterPro" id="IPR032881">
    <property type="entry name" value="Oberon-like_PHD"/>
</dbReference>
<dbReference type="SMART" id="SM00249">
    <property type="entry name" value="PHD"/>
    <property type="match status" value="1"/>
</dbReference>
<dbReference type="InterPro" id="IPR004082">
    <property type="entry name" value="OBERON"/>
</dbReference>
<comment type="function">
    <text evidence="7">Probable transcription factor.</text>
</comment>
<dbReference type="InterPro" id="IPR001965">
    <property type="entry name" value="Znf_PHD"/>
</dbReference>
<evidence type="ECO:0000313" key="12">
    <source>
        <dbReference type="Proteomes" id="UP001154282"/>
    </source>
</evidence>
<keyword evidence="2 7" id="KW-0479">Metal-binding</keyword>
<keyword evidence="6 7" id="KW-0539">Nucleus</keyword>
<feature type="compositionally biased region" description="Polar residues" evidence="9">
    <location>
        <begin position="64"/>
        <end position="79"/>
    </location>
</feature>
<evidence type="ECO:0000259" key="10">
    <source>
        <dbReference type="SMART" id="SM00249"/>
    </source>
</evidence>
<evidence type="ECO:0000256" key="5">
    <source>
        <dbReference type="ARBA" id="ARBA00023054"/>
    </source>
</evidence>
<dbReference type="GO" id="GO:0010078">
    <property type="term" value="P:maintenance of root meristem identity"/>
    <property type="evidence" value="ECO:0007669"/>
    <property type="project" value="TreeGrafter"/>
</dbReference>
<dbReference type="InterPro" id="IPR032535">
    <property type="entry name" value="Oberon_CC"/>
</dbReference>
<evidence type="ECO:0000313" key="11">
    <source>
        <dbReference type="EMBL" id="CAI0432152.1"/>
    </source>
</evidence>
<dbReference type="GO" id="GO:0008270">
    <property type="term" value="F:zinc ion binding"/>
    <property type="evidence" value="ECO:0007669"/>
    <property type="project" value="UniProtKB-KW"/>
</dbReference>
<gene>
    <name evidence="11" type="ORF">LITE_LOCUS23312</name>
</gene>
<evidence type="ECO:0000256" key="1">
    <source>
        <dbReference type="ARBA" id="ARBA00004123"/>
    </source>
</evidence>
<evidence type="ECO:0000256" key="2">
    <source>
        <dbReference type="ARBA" id="ARBA00022723"/>
    </source>
</evidence>
<keyword evidence="12" id="KW-1185">Reference proteome</keyword>
<comment type="subcellular location">
    <subcellularLocation>
        <location evidence="1 7">Nucleus</location>
    </subcellularLocation>
</comment>
<protein>
    <recommendedName>
        <fullName evidence="7">OBERON-like protein</fullName>
    </recommendedName>
</protein>
<reference evidence="11" key="1">
    <citation type="submission" date="2022-08" db="EMBL/GenBank/DDBJ databases">
        <authorList>
            <person name="Gutierrez-Valencia J."/>
        </authorList>
    </citation>
    <scope>NUCLEOTIDE SEQUENCE</scope>
</reference>
<feature type="region of interest" description="Disordered" evidence="9">
    <location>
        <begin position="1"/>
        <end position="105"/>
    </location>
</feature>
<dbReference type="PANTHER" id="PTHR21736">
    <property type="entry name" value="VERNALIZATION-INSENSITIVE PROTEIN 3"/>
    <property type="match status" value="1"/>
</dbReference>
<feature type="compositionally biased region" description="Basic and acidic residues" evidence="9">
    <location>
        <begin position="50"/>
        <end position="63"/>
    </location>
</feature>
<dbReference type="GO" id="GO:0005634">
    <property type="term" value="C:nucleus"/>
    <property type="evidence" value="ECO:0007669"/>
    <property type="project" value="UniProtKB-SubCell"/>
</dbReference>
<name>A0AAV0LE22_9ROSI</name>
<evidence type="ECO:0000256" key="9">
    <source>
        <dbReference type="SAM" id="MobiDB-lite"/>
    </source>
</evidence>
<evidence type="ECO:0000256" key="4">
    <source>
        <dbReference type="ARBA" id="ARBA00022833"/>
    </source>
</evidence>
<dbReference type="GO" id="GO:0010468">
    <property type="term" value="P:regulation of gene expression"/>
    <property type="evidence" value="ECO:0007669"/>
    <property type="project" value="TreeGrafter"/>
</dbReference>
<evidence type="ECO:0000256" key="3">
    <source>
        <dbReference type="ARBA" id="ARBA00022771"/>
    </source>
</evidence>
<dbReference type="EMBL" id="CAMGYJ010000006">
    <property type="protein sequence ID" value="CAI0432152.1"/>
    <property type="molecule type" value="Genomic_DNA"/>
</dbReference>
<keyword evidence="4 7" id="KW-0862">Zinc</keyword>
<dbReference type="PANTHER" id="PTHR21736:SF37">
    <property type="entry name" value="PROTEIN OBERON 2"/>
    <property type="match status" value="1"/>
</dbReference>
<evidence type="ECO:0000256" key="8">
    <source>
        <dbReference type="SAM" id="Coils"/>
    </source>
</evidence>
<dbReference type="PIRSF" id="PIRSF025218">
    <property type="entry name" value="DUF1423_pln"/>
    <property type="match status" value="1"/>
</dbReference>
<feature type="compositionally biased region" description="Polar residues" evidence="9">
    <location>
        <begin position="1"/>
        <end position="39"/>
    </location>
</feature>
<evidence type="ECO:0000256" key="6">
    <source>
        <dbReference type="ARBA" id="ARBA00023242"/>
    </source>
</evidence>
<dbReference type="InterPro" id="IPR047578">
    <property type="entry name" value="OBE1-like_PHD"/>
</dbReference>
<dbReference type="AlphaFoldDB" id="A0AAV0LE22"/>
<dbReference type="Pfam" id="PF07227">
    <property type="entry name" value="PHD_Oberon"/>
    <property type="match status" value="1"/>
</dbReference>
<feature type="region of interest" description="Disordered" evidence="9">
    <location>
        <begin position="541"/>
        <end position="598"/>
    </location>
</feature>
<dbReference type="Proteomes" id="UP001154282">
    <property type="component" value="Unassembled WGS sequence"/>
</dbReference>
<organism evidence="11 12">
    <name type="scientific">Linum tenue</name>
    <dbReference type="NCBI Taxonomy" id="586396"/>
    <lineage>
        <taxon>Eukaryota</taxon>
        <taxon>Viridiplantae</taxon>
        <taxon>Streptophyta</taxon>
        <taxon>Embryophyta</taxon>
        <taxon>Tracheophyta</taxon>
        <taxon>Spermatophyta</taxon>
        <taxon>Magnoliopsida</taxon>
        <taxon>eudicotyledons</taxon>
        <taxon>Gunneridae</taxon>
        <taxon>Pentapetalae</taxon>
        <taxon>rosids</taxon>
        <taxon>fabids</taxon>
        <taxon>Malpighiales</taxon>
        <taxon>Linaceae</taxon>
        <taxon>Linum</taxon>
    </lineage>
</organism>
<keyword evidence="5 8" id="KW-0175">Coiled coil</keyword>
<dbReference type="GO" id="GO:0010071">
    <property type="term" value="P:root meristem specification"/>
    <property type="evidence" value="ECO:0007669"/>
    <property type="project" value="TreeGrafter"/>
</dbReference>
<dbReference type="GO" id="GO:0010492">
    <property type="term" value="P:maintenance of shoot apical meristem identity"/>
    <property type="evidence" value="ECO:0007669"/>
    <property type="project" value="TreeGrafter"/>
</dbReference>
<dbReference type="PRINTS" id="PR01544">
    <property type="entry name" value="ARATH130DUF"/>
</dbReference>
<proteinExistence type="predicted"/>